<protein>
    <recommendedName>
        <fullName evidence="4">Pre-mRNA-splicing factor</fullName>
    </recommendedName>
</protein>
<feature type="domain" description="Spp2/MOS2 G-patch" evidence="6">
    <location>
        <begin position="142"/>
        <end position="199"/>
    </location>
</feature>
<feature type="region of interest" description="Disordered" evidence="5">
    <location>
        <begin position="95"/>
        <end position="149"/>
    </location>
</feature>
<evidence type="ECO:0000313" key="7">
    <source>
        <dbReference type="EMBL" id="GMG40241.1"/>
    </source>
</evidence>
<dbReference type="InterPro" id="IPR045166">
    <property type="entry name" value="Spp2-like"/>
</dbReference>
<keyword evidence="4" id="KW-0747">Spliceosome</keyword>
<dbReference type="GO" id="GO:0000398">
    <property type="term" value="P:mRNA splicing, via spliceosome"/>
    <property type="evidence" value="ECO:0007669"/>
    <property type="project" value="UniProtKB-UniRule"/>
</dbReference>
<evidence type="ECO:0000256" key="1">
    <source>
        <dbReference type="ARBA" id="ARBA00004123"/>
    </source>
</evidence>
<comment type="function">
    <text evidence="4">Involved in spliceosome maturation and the first step of pre-mRNA splicing.</text>
</comment>
<accession>A0A9W7DHD2</accession>
<evidence type="ECO:0000313" key="8">
    <source>
        <dbReference type="Proteomes" id="UP001165063"/>
    </source>
</evidence>
<keyword evidence="8" id="KW-1185">Reference proteome</keyword>
<dbReference type="OrthoDB" id="5577072at2759"/>
<dbReference type="Proteomes" id="UP001165063">
    <property type="component" value="Unassembled WGS sequence"/>
</dbReference>
<evidence type="ECO:0000256" key="3">
    <source>
        <dbReference type="ARBA" id="ARBA00023242"/>
    </source>
</evidence>
<organism evidence="7 8">
    <name type="scientific">Ambrosiozyma monospora</name>
    <name type="common">Yeast</name>
    <name type="synonym">Endomycopsis monosporus</name>
    <dbReference type="NCBI Taxonomy" id="43982"/>
    <lineage>
        <taxon>Eukaryota</taxon>
        <taxon>Fungi</taxon>
        <taxon>Dikarya</taxon>
        <taxon>Ascomycota</taxon>
        <taxon>Saccharomycotina</taxon>
        <taxon>Pichiomycetes</taxon>
        <taxon>Pichiales</taxon>
        <taxon>Pichiaceae</taxon>
        <taxon>Ambrosiozyma</taxon>
    </lineage>
</organism>
<evidence type="ECO:0000256" key="5">
    <source>
        <dbReference type="SAM" id="MobiDB-lite"/>
    </source>
</evidence>
<feature type="region of interest" description="Disordered" evidence="5">
    <location>
        <begin position="1"/>
        <end position="30"/>
    </location>
</feature>
<dbReference type="InterPro" id="IPR026822">
    <property type="entry name" value="Spp2/MOS2_G-patch"/>
</dbReference>
<feature type="compositionally biased region" description="Basic and acidic residues" evidence="5">
    <location>
        <begin position="7"/>
        <end position="20"/>
    </location>
</feature>
<comment type="caution">
    <text evidence="7">The sequence shown here is derived from an EMBL/GenBank/DDBJ whole genome shotgun (WGS) entry which is preliminary data.</text>
</comment>
<feature type="compositionally biased region" description="Basic residues" evidence="5">
    <location>
        <begin position="21"/>
        <end position="30"/>
    </location>
</feature>
<comment type="similarity">
    <text evidence="2 4">Belongs to the SPP2 family.</text>
</comment>
<dbReference type="PANTHER" id="PTHR15818:SF2">
    <property type="entry name" value="G-PATCH DOMAIN AND KOW MOTIFS-CONTAINING PROTEIN"/>
    <property type="match status" value="1"/>
</dbReference>
<keyword evidence="4" id="KW-0508">mRNA splicing</keyword>
<keyword evidence="4" id="KW-0507">mRNA processing</keyword>
<keyword evidence="3 4" id="KW-0539">Nucleus</keyword>
<dbReference type="GO" id="GO:0005681">
    <property type="term" value="C:spliceosomal complex"/>
    <property type="evidence" value="ECO:0007669"/>
    <property type="project" value="UniProtKB-UniRule"/>
</dbReference>
<evidence type="ECO:0000256" key="2">
    <source>
        <dbReference type="ARBA" id="ARBA00008576"/>
    </source>
</evidence>
<proteinExistence type="inferred from homology"/>
<dbReference type="AlphaFoldDB" id="A0A9W7DHD2"/>
<evidence type="ECO:0000256" key="4">
    <source>
        <dbReference type="RuleBase" id="RU369096"/>
    </source>
</evidence>
<dbReference type="PANTHER" id="PTHR15818">
    <property type="entry name" value="G PATCH AND KOW-CONTAINING"/>
    <property type="match status" value="1"/>
</dbReference>
<reference evidence="7" key="1">
    <citation type="submission" date="2023-04" db="EMBL/GenBank/DDBJ databases">
        <title>Ambrosiozyma monospora NBRC 1965.</title>
        <authorList>
            <person name="Ichikawa N."/>
            <person name="Sato H."/>
            <person name="Tonouchi N."/>
        </authorList>
    </citation>
    <scope>NUCLEOTIDE SEQUENCE</scope>
    <source>
        <strain evidence="7">NBRC 1965</strain>
    </source>
</reference>
<feature type="region of interest" description="Disordered" evidence="5">
    <location>
        <begin position="168"/>
        <end position="200"/>
    </location>
</feature>
<dbReference type="EMBL" id="BSXU01003615">
    <property type="protein sequence ID" value="GMG40241.1"/>
    <property type="molecule type" value="Genomic_DNA"/>
</dbReference>
<evidence type="ECO:0000259" key="6">
    <source>
        <dbReference type="Pfam" id="PF12656"/>
    </source>
</evidence>
<dbReference type="Pfam" id="PF12656">
    <property type="entry name" value="G-patch_2"/>
    <property type="match status" value="1"/>
</dbReference>
<sequence>MKKFSIKKPENGVKKPEGKKRIGFSLKKKSAATKQLQKPKISIFGEKEDDSTLGKRIEITNTEEVKENETEELVIKPVVKNGTWEYKKRQALGKFVSQDQKEGNGDEDDQARQSLLAGDDTNLIKATAIEQPVIKQHEEEVEETTEESYKRVPVEAFGLAMLKGMGFKGKKTNTRNKAAYSSSSSKPRPTSLGLGAKPMSVPETVSSYVPVMAVKKRKAND</sequence>
<name>A0A9W7DHD2_AMBMO</name>
<comment type="subcellular location">
    <subcellularLocation>
        <location evidence="1 4">Nucleus</location>
    </subcellularLocation>
</comment>
<gene>
    <name evidence="7" type="ORF">Amon01_000601000</name>
</gene>